<name>A0ABU8MAD2_9PSEU</name>
<comment type="caution">
    <text evidence="4">The sequence shown here is derived from an EMBL/GenBank/DDBJ whole genome shotgun (WGS) entry which is preliminary data.</text>
</comment>
<dbReference type="SMART" id="SM01012">
    <property type="entry name" value="ANTAR"/>
    <property type="match status" value="1"/>
</dbReference>
<evidence type="ECO:0000313" key="5">
    <source>
        <dbReference type="Proteomes" id="UP001369736"/>
    </source>
</evidence>
<evidence type="ECO:0000256" key="1">
    <source>
        <dbReference type="ARBA" id="ARBA00023015"/>
    </source>
</evidence>
<evidence type="ECO:0000259" key="3">
    <source>
        <dbReference type="PROSITE" id="PS50921"/>
    </source>
</evidence>
<dbReference type="InterPro" id="IPR036388">
    <property type="entry name" value="WH-like_DNA-bd_sf"/>
</dbReference>
<evidence type="ECO:0000256" key="2">
    <source>
        <dbReference type="ARBA" id="ARBA00023163"/>
    </source>
</evidence>
<dbReference type="Gene3D" id="1.10.10.10">
    <property type="entry name" value="Winged helix-like DNA-binding domain superfamily/Winged helix DNA-binding domain"/>
    <property type="match status" value="1"/>
</dbReference>
<dbReference type="SUPFAM" id="SSF52172">
    <property type="entry name" value="CheY-like"/>
    <property type="match status" value="1"/>
</dbReference>
<dbReference type="InterPro" id="IPR029016">
    <property type="entry name" value="GAF-like_dom_sf"/>
</dbReference>
<dbReference type="Proteomes" id="UP001369736">
    <property type="component" value="Unassembled WGS sequence"/>
</dbReference>
<dbReference type="Gene3D" id="3.30.450.40">
    <property type="match status" value="1"/>
</dbReference>
<dbReference type="InterPro" id="IPR011006">
    <property type="entry name" value="CheY-like_superfamily"/>
</dbReference>
<dbReference type="InterPro" id="IPR005561">
    <property type="entry name" value="ANTAR"/>
</dbReference>
<protein>
    <submittedName>
        <fullName evidence="4">ANTAR domain-containing protein</fullName>
    </submittedName>
</protein>
<keyword evidence="5" id="KW-1185">Reference proteome</keyword>
<keyword evidence="2" id="KW-0804">Transcription</keyword>
<dbReference type="SUPFAM" id="SSF55781">
    <property type="entry name" value="GAF domain-like"/>
    <property type="match status" value="1"/>
</dbReference>
<evidence type="ECO:0000313" key="4">
    <source>
        <dbReference type="EMBL" id="MEJ2863393.1"/>
    </source>
</evidence>
<organism evidence="4 5">
    <name type="scientific">Actinomycetospora flava</name>
    <dbReference type="NCBI Taxonomy" id="3129232"/>
    <lineage>
        <taxon>Bacteria</taxon>
        <taxon>Bacillati</taxon>
        <taxon>Actinomycetota</taxon>
        <taxon>Actinomycetes</taxon>
        <taxon>Pseudonocardiales</taxon>
        <taxon>Pseudonocardiaceae</taxon>
        <taxon>Actinomycetospora</taxon>
    </lineage>
</organism>
<gene>
    <name evidence="4" type="ORF">WCD58_19655</name>
</gene>
<sequence>MTADTLVAHLRHIHADLHDRDAVRDHGTALARIVSTALAATPAAGRAGLTLADDRYRAAVAAAPAPLVGPLDARQAELDRSPARAVLSRESADGVVVVADFAGRDRARWPEFSGHALDAGWRAMLSLGMEVGGVPRAALNLYSQAPGAFGPDERRVGGLLALGMGMLLLAADHAEQLTAALARRDVIGRAKGVLMERFQLDQGAAFARLVSASQETNLRLADVARWVDEQCGVTDAPPVRRTVTDVDVVTVPRPRPHADPTTWPVP</sequence>
<proteinExistence type="predicted"/>
<accession>A0ABU8MAD2</accession>
<dbReference type="EMBL" id="JBBEGM010000008">
    <property type="protein sequence ID" value="MEJ2863393.1"/>
    <property type="molecule type" value="Genomic_DNA"/>
</dbReference>
<feature type="domain" description="ANTAR" evidence="3">
    <location>
        <begin position="167"/>
        <end position="228"/>
    </location>
</feature>
<dbReference type="PROSITE" id="PS50921">
    <property type="entry name" value="ANTAR"/>
    <property type="match status" value="1"/>
</dbReference>
<keyword evidence="1" id="KW-0805">Transcription regulation</keyword>
<reference evidence="4 5" key="1">
    <citation type="submission" date="2024-03" db="EMBL/GenBank/DDBJ databases">
        <title>Actinomycetospora sp. OC33-EN07, a novel actinomycete isolated from wild orchid (Aerides multiflora).</title>
        <authorList>
            <person name="Suriyachadkun C."/>
        </authorList>
    </citation>
    <scope>NUCLEOTIDE SEQUENCE [LARGE SCALE GENOMIC DNA]</scope>
    <source>
        <strain evidence="4 5">OC33-EN07</strain>
    </source>
</reference>
<dbReference type="RefSeq" id="WP_337704756.1">
    <property type="nucleotide sequence ID" value="NZ_JBBEGM010000008.1"/>
</dbReference>
<dbReference type="Pfam" id="PF03861">
    <property type="entry name" value="ANTAR"/>
    <property type="match status" value="1"/>
</dbReference>